<keyword evidence="1" id="KW-0812">Transmembrane</keyword>
<dbReference type="OrthoDB" id="4529240at2"/>
<dbReference type="Proteomes" id="UP000321424">
    <property type="component" value="Unassembled WGS sequence"/>
</dbReference>
<comment type="caution">
    <text evidence="2">The sequence shown here is derived from an EMBL/GenBank/DDBJ whole genome shotgun (WGS) entry which is preliminary data.</text>
</comment>
<evidence type="ECO:0000313" key="3">
    <source>
        <dbReference type="Proteomes" id="UP000321424"/>
    </source>
</evidence>
<protein>
    <recommendedName>
        <fullName evidence="4">Cell division protein FtsK</fullName>
    </recommendedName>
</protein>
<name>A0A511MM30_9NOCA</name>
<organism evidence="2 3">
    <name type="scientific">Nocardia ninae NBRC 108245</name>
    <dbReference type="NCBI Taxonomy" id="1210091"/>
    <lineage>
        <taxon>Bacteria</taxon>
        <taxon>Bacillati</taxon>
        <taxon>Actinomycetota</taxon>
        <taxon>Actinomycetes</taxon>
        <taxon>Mycobacteriales</taxon>
        <taxon>Nocardiaceae</taxon>
        <taxon>Nocardia</taxon>
    </lineage>
</organism>
<dbReference type="EMBL" id="BJXA01000052">
    <property type="protein sequence ID" value="GEM41521.1"/>
    <property type="molecule type" value="Genomic_DNA"/>
</dbReference>
<feature type="transmembrane region" description="Helical" evidence="1">
    <location>
        <begin position="51"/>
        <end position="77"/>
    </location>
</feature>
<proteinExistence type="predicted"/>
<accession>A0A511MM30</accession>
<evidence type="ECO:0000313" key="2">
    <source>
        <dbReference type="EMBL" id="GEM41521.1"/>
    </source>
</evidence>
<keyword evidence="3" id="KW-1185">Reference proteome</keyword>
<dbReference type="RefSeq" id="WP_147138502.1">
    <property type="nucleotide sequence ID" value="NZ_BJXA01000052.1"/>
</dbReference>
<sequence>MAAKTIDTHKEPAEAVLEALVKLVWLTLKAAVVVLWWSVLFPMVSIPVVGALAAGLFIGWPWAVVVVGVSIAGMVLWRAKHPETFERWLTGRARARFLRWWRYRLRWDKRLESCKLTVRVDGSTFVPRLLMAEIGDCMDWVRVKMLPGQCPADYENRVERLAHTFEAPECRANIVGPGVVELVFRYTDSLADPVDLPRIDSRFRKDAA</sequence>
<gene>
    <name evidence="2" type="ORF">NN4_60400</name>
</gene>
<evidence type="ECO:0008006" key="4">
    <source>
        <dbReference type="Google" id="ProtNLM"/>
    </source>
</evidence>
<reference evidence="2 3" key="1">
    <citation type="submission" date="2019-07" db="EMBL/GenBank/DDBJ databases">
        <title>Whole genome shotgun sequence of Nocardia ninae NBRC 108245.</title>
        <authorList>
            <person name="Hosoyama A."/>
            <person name="Uohara A."/>
            <person name="Ohji S."/>
            <person name="Ichikawa N."/>
        </authorList>
    </citation>
    <scope>NUCLEOTIDE SEQUENCE [LARGE SCALE GENOMIC DNA]</scope>
    <source>
        <strain evidence="2 3">NBRC 108245</strain>
    </source>
</reference>
<dbReference type="AlphaFoldDB" id="A0A511MM30"/>
<evidence type="ECO:0000256" key="1">
    <source>
        <dbReference type="SAM" id="Phobius"/>
    </source>
</evidence>
<keyword evidence="1" id="KW-1133">Transmembrane helix</keyword>
<keyword evidence="1" id="KW-0472">Membrane</keyword>